<evidence type="ECO:0000256" key="1">
    <source>
        <dbReference type="SAM" id="MobiDB-lite"/>
    </source>
</evidence>
<feature type="region of interest" description="Disordered" evidence="1">
    <location>
        <begin position="104"/>
        <end position="123"/>
    </location>
</feature>
<dbReference type="InterPro" id="IPR021944">
    <property type="entry name" value="DUF3560"/>
</dbReference>
<feature type="compositionally biased region" description="Basic and acidic residues" evidence="1">
    <location>
        <begin position="138"/>
        <end position="158"/>
    </location>
</feature>
<dbReference type="Proteomes" id="UP001596317">
    <property type="component" value="Unassembled WGS sequence"/>
</dbReference>
<gene>
    <name evidence="2" type="ORF">ACFP90_06965</name>
</gene>
<dbReference type="Pfam" id="PF12083">
    <property type="entry name" value="DUF3560"/>
    <property type="match status" value="1"/>
</dbReference>
<evidence type="ECO:0000313" key="2">
    <source>
        <dbReference type="EMBL" id="MFC6660126.1"/>
    </source>
</evidence>
<protein>
    <submittedName>
        <fullName evidence="2">DUF3560 domain-containing protein</fullName>
    </submittedName>
</protein>
<proteinExistence type="predicted"/>
<organism evidence="2 3">
    <name type="scientific">Deinococcus multiflagellatus</name>
    <dbReference type="NCBI Taxonomy" id="1656887"/>
    <lineage>
        <taxon>Bacteria</taxon>
        <taxon>Thermotogati</taxon>
        <taxon>Deinococcota</taxon>
        <taxon>Deinococci</taxon>
        <taxon>Deinococcales</taxon>
        <taxon>Deinococcaceae</taxon>
        <taxon>Deinococcus</taxon>
    </lineage>
</organism>
<dbReference type="EMBL" id="JBHSWB010000001">
    <property type="protein sequence ID" value="MFC6660126.1"/>
    <property type="molecule type" value="Genomic_DNA"/>
</dbReference>
<evidence type="ECO:0000313" key="3">
    <source>
        <dbReference type="Proteomes" id="UP001596317"/>
    </source>
</evidence>
<dbReference type="RefSeq" id="WP_224607880.1">
    <property type="nucleotide sequence ID" value="NZ_JAIQXV010000007.1"/>
</dbReference>
<keyword evidence="3" id="KW-1185">Reference proteome</keyword>
<feature type="region of interest" description="Disordered" evidence="1">
    <location>
        <begin position="138"/>
        <end position="164"/>
    </location>
</feature>
<sequence length="286" mass="32255">MTALVTNGTATYNLDDDTLRWCPEARLDANEYALAKGLGFKWWGGSKAFVAKWTPAREDHLLARVEYITHEVETDDPASRSLRFAQRAAAAAGRADARVTAAFQGLPPGGEPIKIGHHSEGRHRRAIARSDQNMRKAVEESSKAQYWKDRAAGTERRAAQRSNPDVVRRRIAKLEAELRQQQRTLAREGLSAASREWAERWQEHLELRIAFEQGRLAALAPAPFAEVTSYRKSDVVRHKRWGKCEVLSVGKVNLKLAQLEGPTKGWVWFSPPYEVQPWVETPEPTP</sequence>
<reference evidence="3" key="1">
    <citation type="journal article" date="2019" name="Int. J. Syst. Evol. Microbiol.">
        <title>The Global Catalogue of Microorganisms (GCM) 10K type strain sequencing project: providing services to taxonomists for standard genome sequencing and annotation.</title>
        <authorList>
            <consortium name="The Broad Institute Genomics Platform"/>
            <consortium name="The Broad Institute Genome Sequencing Center for Infectious Disease"/>
            <person name="Wu L."/>
            <person name="Ma J."/>
        </authorList>
    </citation>
    <scope>NUCLEOTIDE SEQUENCE [LARGE SCALE GENOMIC DNA]</scope>
    <source>
        <strain evidence="3">CCUG 63830</strain>
    </source>
</reference>
<accession>A0ABW1ZIY0</accession>
<name>A0ABW1ZIY0_9DEIO</name>
<comment type="caution">
    <text evidence="2">The sequence shown here is derived from an EMBL/GenBank/DDBJ whole genome shotgun (WGS) entry which is preliminary data.</text>
</comment>